<sequence length="851" mass="96914">MSETPGPILVYDGKHRGFRLQEDEETGKNLSRLLNILRSYKPELASELLRALSSFPRFLNCVQNQYLLDNFDPPVFIGIGGFGTVYKSRHKIDGKIYAIKKISGSRSRDALELARSEVYTMSRLRHINVVRYITSWLDYEWVSVKEENEGYPGNTTSQHCPKYYLTHTSSEVNTDSGDSLLPGKFYDACRLTDKKSRNNNERLNGKYNKKKGRNTSKLDTTITTTNDETMISSKQIVPVNNFKTSHPAMCIRRPVLCIQLELCQYNLADWLQYRNNVYRSASTIPSNRLDIPPFTTYETMQRAPVRWLMDQMASGIAYLHSENVIHRDLKPENVLICGPPLHAITDIPCTCTTGKQLHNYLSENATTTTSTNVNSNEFHSSSVKMNCYHQLIVKICDFGLARILLDDSIHMKTYHVVTKNYSDNFHLYDNKKILQESEYKSRMYSSPQLHSTTSNSLSSSLSNDSYPHRYLLNDTRQFSKTSFFLSSSSSPSSSSSSLTSSTSSSKTTDSDSLIQFKNPSGNSSNNLSEHDQCVNNSLDSMHNKHENQLNSNGDYKEEAEEPSTNHDEYPKNGISDEKHLPLSTYNLPVPTPTTGMETPTKAPIFYLTANLGSSIYTAPEVQYHCGSKTSQRTFYDYKVDIYSLGVIYFEMLHPCFTKSELINYLEEFVSNAPQVVVNLSDQSLNNHTDRYASNFHFKRGGAGGEIDYLFNLFPRSMQTTWPYESHLVARMLNLFVQYRPSANEIVEILSVNSEIPDLRRNYVGSGYSIPTTTNFPPTSSTNSSSSQKLKNQQQQPLDDGINGNATGEETDQPVKDNFSNYQLIDYLIWRNRELEQELCEIRQRLSQYEKC</sequence>
<keyword evidence="3" id="KW-0808">Transferase</keyword>
<keyword evidence="14" id="KW-1185">Reference proteome</keyword>
<dbReference type="PANTHER" id="PTHR11042">
    <property type="entry name" value="EUKARYOTIC TRANSLATION INITIATION FACTOR 2-ALPHA KINASE EIF2-ALPHA KINASE -RELATED"/>
    <property type="match status" value="1"/>
</dbReference>
<comment type="catalytic activity">
    <reaction evidence="10">
        <text>L-seryl-[protein] + ATP = O-phospho-L-seryl-[protein] + ADP + H(+)</text>
        <dbReference type="Rhea" id="RHEA:17989"/>
        <dbReference type="Rhea" id="RHEA-COMP:9863"/>
        <dbReference type="Rhea" id="RHEA-COMP:11604"/>
        <dbReference type="ChEBI" id="CHEBI:15378"/>
        <dbReference type="ChEBI" id="CHEBI:29999"/>
        <dbReference type="ChEBI" id="CHEBI:30616"/>
        <dbReference type="ChEBI" id="CHEBI:83421"/>
        <dbReference type="ChEBI" id="CHEBI:456216"/>
        <dbReference type="EC" id="2.7.11.1"/>
    </reaction>
    <physiologicalReaction direction="left-to-right" evidence="10">
        <dbReference type="Rhea" id="RHEA:17990"/>
    </physiologicalReaction>
</comment>
<dbReference type="GO" id="GO:0005524">
    <property type="term" value="F:ATP binding"/>
    <property type="evidence" value="ECO:0007669"/>
    <property type="project" value="UniProtKB-UniRule"/>
</dbReference>
<reference evidence="14" key="1">
    <citation type="submission" date="2022-06" db="EMBL/GenBank/DDBJ databases">
        <authorList>
            <person name="Berger JAMES D."/>
            <person name="Berger JAMES D."/>
        </authorList>
    </citation>
    <scope>NUCLEOTIDE SEQUENCE [LARGE SCALE GENOMIC DNA]</scope>
</reference>
<keyword evidence="6 11" id="KW-0067">ATP-binding</keyword>
<keyword evidence="2" id="KW-0723">Serine/threonine-protein kinase</keyword>
<feature type="compositionally biased region" description="Low complexity" evidence="12">
    <location>
        <begin position="486"/>
        <end position="512"/>
    </location>
</feature>
<organism evidence="14 15">
    <name type="scientific">Trichobilharzia regenti</name>
    <name type="common">Nasal bird schistosome</name>
    <dbReference type="NCBI Taxonomy" id="157069"/>
    <lineage>
        <taxon>Eukaryota</taxon>
        <taxon>Metazoa</taxon>
        <taxon>Spiralia</taxon>
        <taxon>Lophotrochozoa</taxon>
        <taxon>Platyhelminthes</taxon>
        <taxon>Trematoda</taxon>
        <taxon>Digenea</taxon>
        <taxon>Strigeidida</taxon>
        <taxon>Schistosomatoidea</taxon>
        <taxon>Schistosomatidae</taxon>
        <taxon>Trichobilharzia</taxon>
    </lineage>
</organism>
<protein>
    <recommendedName>
        <fullName evidence="1">non-specific serine/threonine protein kinase</fullName>
        <ecNumber evidence="1">2.7.11.1</ecNumber>
    </recommendedName>
</protein>
<dbReference type="Pfam" id="PF00069">
    <property type="entry name" value="Pkinase"/>
    <property type="match status" value="2"/>
</dbReference>
<feature type="region of interest" description="Disordered" evidence="12">
    <location>
        <begin position="769"/>
        <end position="815"/>
    </location>
</feature>
<feature type="domain" description="Protein kinase" evidence="13">
    <location>
        <begin position="71"/>
        <end position="755"/>
    </location>
</feature>
<feature type="region of interest" description="Disordered" evidence="12">
    <location>
        <begin position="486"/>
        <end position="582"/>
    </location>
</feature>
<dbReference type="Gene3D" id="3.30.200.20">
    <property type="entry name" value="Phosphorylase Kinase, domain 1"/>
    <property type="match status" value="1"/>
</dbReference>
<keyword evidence="4 11" id="KW-0547">Nucleotide-binding</keyword>
<keyword evidence="5" id="KW-0418">Kinase</keyword>
<reference evidence="15" key="2">
    <citation type="submission" date="2023-11" db="UniProtKB">
        <authorList>
            <consortium name="WormBaseParasite"/>
        </authorList>
    </citation>
    <scope>IDENTIFICATION</scope>
</reference>
<evidence type="ECO:0000256" key="1">
    <source>
        <dbReference type="ARBA" id="ARBA00012513"/>
    </source>
</evidence>
<dbReference type="InterPro" id="IPR000719">
    <property type="entry name" value="Prot_kinase_dom"/>
</dbReference>
<evidence type="ECO:0000256" key="9">
    <source>
        <dbReference type="ARBA" id="ARBA00048659"/>
    </source>
</evidence>
<dbReference type="Proteomes" id="UP000050795">
    <property type="component" value="Unassembled WGS sequence"/>
</dbReference>
<evidence type="ECO:0000256" key="7">
    <source>
        <dbReference type="ARBA" id="ARBA00023193"/>
    </source>
</evidence>
<feature type="compositionally biased region" description="Basic and acidic residues" evidence="12">
    <location>
        <begin position="563"/>
        <end position="580"/>
    </location>
</feature>
<feature type="binding site" evidence="11">
    <location>
        <position position="101"/>
    </location>
    <ligand>
        <name>ATP</name>
        <dbReference type="ChEBI" id="CHEBI:30616"/>
    </ligand>
</feature>
<evidence type="ECO:0000256" key="2">
    <source>
        <dbReference type="ARBA" id="ARBA00022527"/>
    </source>
</evidence>
<evidence type="ECO:0000256" key="8">
    <source>
        <dbReference type="ARBA" id="ARBA00037982"/>
    </source>
</evidence>
<evidence type="ECO:0000256" key="3">
    <source>
        <dbReference type="ARBA" id="ARBA00022679"/>
    </source>
</evidence>
<evidence type="ECO:0000256" key="11">
    <source>
        <dbReference type="PROSITE-ProRule" id="PRU10141"/>
    </source>
</evidence>
<dbReference type="PROSITE" id="PS00107">
    <property type="entry name" value="PROTEIN_KINASE_ATP"/>
    <property type="match status" value="1"/>
</dbReference>
<dbReference type="GO" id="GO:0005634">
    <property type="term" value="C:nucleus"/>
    <property type="evidence" value="ECO:0007669"/>
    <property type="project" value="TreeGrafter"/>
</dbReference>
<dbReference type="AlphaFoldDB" id="A0AA85J484"/>
<evidence type="ECO:0000256" key="4">
    <source>
        <dbReference type="ARBA" id="ARBA00022741"/>
    </source>
</evidence>
<dbReference type="InterPro" id="IPR011009">
    <property type="entry name" value="Kinase-like_dom_sf"/>
</dbReference>
<comment type="similarity">
    <text evidence="8">Belongs to the protein kinase superfamily. Ser/Thr protein kinase family. GCN2 subfamily.</text>
</comment>
<evidence type="ECO:0000256" key="6">
    <source>
        <dbReference type="ARBA" id="ARBA00022840"/>
    </source>
</evidence>
<dbReference type="GO" id="GO:0004672">
    <property type="term" value="F:protein kinase activity"/>
    <property type="evidence" value="ECO:0007669"/>
    <property type="project" value="InterPro"/>
</dbReference>
<accession>A0AA85J484</accession>
<dbReference type="PANTHER" id="PTHR11042:SF160">
    <property type="entry name" value="EUKARYOTIC TRANSLATION INITIATION FACTOR 2-ALPHA KINASE 1"/>
    <property type="match status" value="1"/>
</dbReference>
<dbReference type="GO" id="GO:0005737">
    <property type="term" value="C:cytoplasm"/>
    <property type="evidence" value="ECO:0007669"/>
    <property type="project" value="TreeGrafter"/>
</dbReference>
<dbReference type="PROSITE" id="PS00108">
    <property type="entry name" value="PROTEIN_KINASE_ST"/>
    <property type="match status" value="1"/>
</dbReference>
<dbReference type="PROSITE" id="PS50011">
    <property type="entry name" value="PROTEIN_KINASE_DOM"/>
    <property type="match status" value="1"/>
</dbReference>
<name>A0AA85J484_TRIRE</name>
<dbReference type="InterPro" id="IPR008271">
    <property type="entry name" value="Ser/Thr_kinase_AS"/>
</dbReference>
<comment type="catalytic activity">
    <reaction evidence="9">
        <text>L-threonyl-[protein] + ATP = O-phospho-L-threonyl-[protein] + ADP + H(+)</text>
        <dbReference type="Rhea" id="RHEA:46608"/>
        <dbReference type="Rhea" id="RHEA-COMP:11060"/>
        <dbReference type="Rhea" id="RHEA-COMP:11605"/>
        <dbReference type="ChEBI" id="CHEBI:15378"/>
        <dbReference type="ChEBI" id="CHEBI:30013"/>
        <dbReference type="ChEBI" id="CHEBI:30616"/>
        <dbReference type="ChEBI" id="CHEBI:61977"/>
        <dbReference type="ChEBI" id="CHEBI:456216"/>
        <dbReference type="EC" id="2.7.11.1"/>
    </reaction>
    <physiologicalReaction direction="left-to-right" evidence="9">
        <dbReference type="Rhea" id="RHEA:46609"/>
    </physiologicalReaction>
</comment>
<evidence type="ECO:0000313" key="15">
    <source>
        <dbReference type="WBParaSite" id="TREG1_127690.1"/>
    </source>
</evidence>
<dbReference type="SMART" id="SM00220">
    <property type="entry name" value="S_TKc"/>
    <property type="match status" value="1"/>
</dbReference>
<dbReference type="EC" id="2.7.11.1" evidence="1"/>
<evidence type="ECO:0000313" key="14">
    <source>
        <dbReference type="Proteomes" id="UP000050795"/>
    </source>
</evidence>
<keyword evidence="7" id="KW-0652">Protein synthesis inhibitor</keyword>
<evidence type="ECO:0000256" key="10">
    <source>
        <dbReference type="ARBA" id="ARBA00048977"/>
    </source>
</evidence>
<dbReference type="InterPro" id="IPR050339">
    <property type="entry name" value="CC_SR_Kinase"/>
</dbReference>
<evidence type="ECO:0000256" key="12">
    <source>
        <dbReference type="SAM" id="MobiDB-lite"/>
    </source>
</evidence>
<feature type="compositionally biased region" description="Polar residues" evidence="12">
    <location>
        <begin position="513"/>
        <end position="540"/>
    </location>
</feature>
<evidence type="ECO:0000256" key="5">
    <source>
        <dbReference type="ARBA" id="ARBA00022777"/>
    </source>
</evidence>
<dbReference type="InterPro" id="IPR017441">
    <property type="entry name" value="Protein_kinase_ATP_BS"/>
</dbReference>
<dbReference type="SUPFAM" id="SSF56112">
    <property type="entry name" value="Protein kinase-like (PK-like)"/>
    <property type="match status" value="1"/>
</dbReference>
<proteinExistence type="inferred from homology"/>
<dbReference type="Gene3D" id="1.10.510.10">
    <property type="entry name" value="Transferase(Phosphotransferase) domain 1"/>
    <property type="match status" value="2"/>
</dbReference>
<dbReference type="WBParaSite" id="TREG1_127690.1">
    <property type="protein sequence ID" value="TREG1_127690.1"/>
    <property type="gene ID" value="TREG1_127690"/>
</dbReference>
<evidence type="ECO:0000259" key="13">
    <source>
        <dbReference type="PROSITE" id="PS50011"/>
    </source>
</evidence>
<feature type="compositionally biased region" description="Low complexity" evidence="12">
    <location>
        <begin position="770"/>
        <end position="797"/>
    </location>
</feature>